<evidence type="ECO:0000259" key="1">
    <source>
        <dbReference type="Pfam" id="PF00501"/>
    </source>
</evidence>
<accession>A0A4R4PF27</accession>
<evidence type="ECO:0000313" key="4">
    <source>
        <dbReference type="Proteomes" id="UP000295431"/>
    </source>
</evidence>
<dbReference type="InterPro" id="IPR000873">
    <property type="entry name" value="AMP-dep_synth/lig_dom"/>
</dbReference>
<proteinExistence type="predicted"/>
<dbReference type="Gene3D" id="3.40.50.12780">
    <property type="entry name" value="N-terminal domain of ligase-like"/>
    <property type="match status" value="1"/>
</dbReference>
<comment type="caution">
    <text evidence="3">The sequence shown here is derived from an EMBL/GenBank/DDBJ whole genome shotgun (WGS) entry which is preliminary data.</text>
</comment>
<keyword evidence="4" id="KW-1185">Reference proteome</keyword>
<organism evidence="3 4">
    <name type="scientific">Actinomadura bangladeshensis</name>
    <dbReference type="NCBI Taxonomy" id="453573"/>
    <lineage>
        <taxon>Bacteria</taxon>
        <taxon>Bacillati</taxon>
        <taxon>Actinomycetota</taxon>
        <taxon>Actinomycetes</taxon>
        <taxon>Streptosporangiales</taxon>
        <taxon>Thermomonosporaceae</taxon>
        <taxon>Actinomadura</taxon>
    </lineage>
</organism>
<dbReference type="PROSITE" id="PS00455">
    <property type="entry name" value="AMP_BINDING"/>
    <property type="match status" value="1"/>
</dbReference>
<dbReference type="InterPro" id="IPR025110">
    <property type="entry name" value="AMP-bd_C"/>
</dbReference>
<dbReference type="PANTHER" id="PTHR43767:SF1">
    <property type="entry name" value="NONRIBOSOMAL PEPTIDE SYNTHASE PES1 (EUROFUNG)-RELATED"/>
    <property type="match status" value="1"/>
</dbReference>
<reference evidence="3 4" key="1">
    <citation type="submission" date="2019-03" db="EMBL/GenBank/DDBJ databases">
        <title>Draft genome sequences of novel Actinobacteria.</title>
        <authorList>
            <person name="Sahin N."/>
            <person name="Ay H."/>
            <person name="Saygin H."/>
        </authorList>
    </citation>
    <scope>NUCLEOTIDE SEQUENCE [LARGE SCALE GENOMIC DNA]</scope>
    <source>
        <strain evidence="3 4">DSM 45347</strain>
    </source>
</reference>
<dbReference type="Gene3D" id="3.30.300.30">
    <property type="match status" value="1"/>
</dbReference>
<dbReference type="Pfam" id="PF13193">
    <property type="entry name" value="AMP-binding_C"/>
    <property type="match status" value="1"/>
</dbReference>
<evidence type="ECO:0000259" key="2">
    <source>
        <dbReference type="Pfam" id="PF13193"/>
    </source>
</evidence>
<evidence type="ECO:0000313" key="3">
    <source>
        <dbReference type="EMBL" id="TDC20408.1"/>
    </source>
</evidence>
<dbReference type="AlphaFoldDB" id="A0A4R4PF27"/>
<dbReference type="InterPro" id="IPR042099">
    <property type="entry name" value="ANL_N_sf"/>
</dbReference>
<dbReference type="Pfam" id="PF00501">
    <property type="entry name" value="AMP-binding"/>
    <property type="match status" value="1"/>
</dbReference>
<name>A0A4R4PF27_9ACTN</name>
<sequence length="535" mass="56214">MGGGPLRGLPPLRRGVLCDRCRTGRRRRPQHPHALNGVTDVHIVELIDTYLAGHGDRVRATDHTGSWTGHRLGERARRLAGGLQARGVRRGDRVGVMMANGVDVLVAYEAIWRAGAAITPLMPALVPDEVAHILGSAEPAAVLVSADTAETVRAARTTAGGTFPLVGDGGDISWKEVEAEPVPVGRDEEDLAAVLFTGGTTGRSKGVMLTHRNLTAAAAMAATADDAGPEDVSLVTLPLSHGFGLIAFLVTYLRPLRLLVRRRFAPDAFAATVQAEGVTVADVVPAMLQALLDRGHVHSGALRSLRNLYVGGAPCPPDLIETVEDALPVRVIEGYGLTESGTLIAGDSPSRPHRRGSVGIPFEGVEVRIVEPDGRDAPPGRIGEIIVRGPAVMAGYWRDEAATAEAIRGGWLHTGDLGSLDGDGHLRIAGRRKELIIRGGFNIHPADLENAIRTCPGVAGVGVVGLPDQARGERVVAAVVGTCTAADVHRHCRDGVAGPKRPDEVVIMQRLPLTPVGKLDRNALVAALTARSAAS</sequence>
<dbReference type="Proteomes" id="UP000295431">
    <property type="component" value="Unassembled WGS sequence"/>
</dbReference>
<dbReference type="InterPro" id="IPR020845">
    <property type="entry name" value="AMP-binding_CS"/>
</dbReference>
<dbReference type="EMBL" id="SMJW01000001">
    <property type="protein sequence ID" value="TDC20408.1"/>
    <property type="molecule type" value="Genomic_DNA"/>
</dbReference>
<dbReference type="InterPro" id="IPR045851">
    <property type="entry name" value="AMP-bd_C_sf"/>
</dbReference>
<dbReference type="SUPFAM" id="SSF56801">
    <property type="entry name" value="Acetyl-CoA synthetase-like"/>
    <property type="match status" value="1"/>
</dbReference>
<gene>
    <name evidence="3" type="ORF">E1284_00570</name>
</gene>
<feature type="domain" description="AMP-dependent synthetase/ligase" evidence="1">
    <location>
        <begin position="52"/>
        <end position="397"/>
    </location>
</feature>
<dbReference type="InterPro" id="IPR050237">
    <property type="entry name" value="ATP-dep_AMP-bd_enzyme"/>
</dbReference>
<dbReference type="PANTHER" id="PTHR43767">
    <property type="entry name" value="LONG-CHAIN-FATTY-ACID--COA LIGASE"/>
    <property type="match status" value="1"/>
</dbReference>
<protein>
    <submittedName>
        <fullName evidence="3">Acyl-CoA synthetase</fullName>
    </submittedName>
</protein>
<dbReference type="OrthoDB" id="3455044at2"/>
<feature type="domain" description="AMP-binding enzyme C-terminal" evidence="2">
    <location>
        <begin position="448"/>
        <end position="518"/>
    </location>
</feature>
<dbReference type="GO" id="GO:0016878">
    <property type="term" value="F:acid-thiol ligase activity"/>
    <property type="evidence" value="ECO:0007669"/>
    <property type="project" value="UniProtKB-ARBA"/>
</dbReference>